<protein>
    <submittedName>
        <fullName evidence="2">Uncharacterized protein</fullName>
    </submittedName>
</protein>
<dbReference type="Pfam" id="PF07009">
    <property type="entry name" value="NusG_II"/>
    <property type="match status" value="1"/>
</dbReference>
<evidence type="ECO:0000313" key="2">
    <source>
        <dbReference type="EMBL" id="EOL48907.1"/>
    </source>
</evidence>
<dbReference type="CDD" id="cd09911">
    <property type="entry name" value="Lin0431_like"/>
    <property type="match status" value="1"/>
</dbReference>
<dbReference type="Gene3D" id="2.60.320.10">
    <property type="entry name" value="N-utilization substance G protein NusG, insert domain"/>
    <property type="match status" value="1"/>
</dbReference>
<sequence>MKRFLNECKPFDLVIIAFCIMLSFVPTAAFLATKSTTDAETKIAVIRIDGKEVERFYLDKVKNKTVTYHPNKNQYNIIEIDNGRIRDKEDNSPDQVAVKQGWISEVGQIAICLPHKLVIEIIGDSSGEGDYLIY</sequence>
<name>R3WNA1_9ENTE</name>
<dbReference type="eggNOG" id="COG5341">
    <property type="taxonomic scope" value="Bacteria"/>
</dbReference>
<dbReference type="OrthoDB" id="47603at2"/>
<dbReference type="RefSeq" id="WP_010767133.1">
    <property type="nucleotide sequence ID" value="NZ_ASWE01000004.1"/>
</dbReference>
<gene>
    <name evidence="2" type="ORF">UC3_00459</name>
</gene>
<dbReference type="HOGENOM" id="CLU_130936_1_2_9"/>
<keyword evidence="3" id="KW-1185">Reference proteome</keyword>
<dbReference type="EMBL" id="AJAT01000007">
    <property type="protein sequence ID" value="EOL48907.1"/>
    <property type="molecule type" value="Genomic_DNA"/>
</dbReference>
<keyword evidence="1" id="KW-1133">Transmembrane helix</keyword>
<keyword evidence="1" id="KW-0812">Transmembrane</keyword>
<proteinExistence type="predicted"/>
<comment type="caution">
    <text evidence="2">The sequence shown here is derived from an EMBL/GenBank/DDBJ whole genome shotgun (WGS) entry which is preliminary data.</text>
</comment>
<reference evidence="2 3" key="1">
    <citation type="submission" date="2013-02" db="EMBL/GenBank/DDBJ databases">
        <title>The Genome Sequence of Enterococcus phoeniculicola BAA-412.</title>
        <authorList>
            <consortium name="The Broad Institute Genome Sequencing Platform"/>
            <consortium name="The Broad Institute Genome Sequencing Center for Infectious Disease"/>
            <person name="Earl A.M."/>
            <person name="Gilmore M.S."/>
            <person name="Lebreton F."/>
            <person name="Walker B."/>
            <person name="Young S.K."/>
            <person name="Zeng Q."/>
            <person name="Gargeya S."/>
            <person name="Fitzgerald M."/>
            <person name="Haas B."/>
            <person name="Abouelleil A."/>
            <person name="Alvarado L."/>
            <person name="Arachchi H.M."/>
            <person name="Berlin A.M."/>
            <person name="Chapman S.B."/>
            <person name="Dewar J."/>
            <person name="Goldberg J."/>
            <person name="Griggs A."/>
            <person name="Gujja S."/>
            <person name="Hansen M."/>
            <person name="Howarth C."/>
            <person name="Imamovic A."/>
            <person name="Larimer J."/>
            <person name="McCowan C."/>
            <person name="Murphy C."/>
            <person name="Neiman D."/>
            <person name="Pearson M."/>
            <person name="Priest M."/>
            <person name="Roberts A."/>
            <person name="Saif S."/>
            <person name="Shea T."/>
            <person name="Sisk P."/>
            <person name="Sykes S."/>
            <person name="Wortman J."/>
            <person name="Nusbaum C."/>
            <person name="Birren B."/>
        </authorList>
    </citation>
    <scope>NUCLEOTIDE SEQUENCE [LARGE SCALE GENOMIC DNA]</scope>
    <source>
        <strain evidence="2 3">ATCC BAA-412</strain>
    </source>
</reference>
<accession>R3WNA1</accession>
<dbReference type="AlphaFoldDB" id="R3WNA1"/>
<dbReference type="PATRIC" id="fig|1158610.3.peg.434"/>
<feature type="transmembrane region" description="Helical" evidence="1">
    <location>
        <begin position="12"/>
        <end position="32"/>
    </location>
</feature>
<dbReference type="Proteomes" id="UP000013785">
    <property type="component" value="Unassembled WGS sequence"/>
</dbReference>
<keyword evidence="1" id="KW-0472">Membrane</keyword>
<organism evidence="2 3">
    <name type="scientific">Enterococcus phoeniculicola ATCC BAA-412</name>
    <dbReference type="NCBI Taxonomy" id="1158610"/>
    <lineage>
        <taxon>Bacteria</taxon>
        <taxon>Bacillati</taxon>
        <taxon>Bacillota</taxon>
        <taxon>Bacilli</taxon>
        <taxon>Lactobacillales</taxon>
        <taxon>Enterococcaceae</taxon>
        <taxon>Enterococcus</taxon>
    </lineage>
</organism>
<dbReference type="STRING" id="154621.RV11_GL000862"/>
<evidence type="ECO:0000256" key="1">
    <source>
        <dbReference type="SAM" id="Phobius"/>
    </source>
</evidence>
<dbReference type="InterPro" id="IPR038690">
    <property type="entry name" value="NusG_2_sf"/>
</dbReference>
<evidence type="ECO:0000313" key="3">
    <source>
        <dbReference type="Proteomes" id="UP000013785"/>
    </source>
</evidence>